<dbReference type="SUPFAM" id="SSF52172">
    <property type="entry name" value="CheY-like"/>
    <property type="match status" value="1"/>
</dbReference>
<comment type="catalytic activity">
    <reaction evidence="1">
        <text>ATP + protein L-histidine = ADP + protein N-phospho-L-histidine.</text>
        <dbReference type="EC" id="2.7.13.3"/>
    </reaction>
</comment>
<evidence type="ECO:0000256" key="2">
    <source>
        <dbReference type="ARBA" id="ARBA00012438"/>
    </source>
</evidence>
<evidence type="ECO:0000256" key="4">
    <source>
        <dbReference type="ARBA" id="ARBA00023012"/>
    </source>
</evidence>
<dbReference type="PROSITE" id="PS50109">
    <property type="entry name" value="HIS_KIN"/>
    <property type="match status" value="1"/>
</dbReference>
<evidence type="ECO:0000256" key="6">
    <source>
        <dbReference type="SAM" id="MobiDB-lite"/>
    </source>
</evidence>
<evidence type="ECO:0000313" key="10">
    <source>
        <dbReference type="Proteomes" id="UP000318483"/>
    </source>
</evidence>
<dbReference type="CDD" id="cd17546">
    <property type="entry name" value="REC_hyHK_CKI1_RcsC-like"/>
    <property type="match status" value="1"/>
</dbReference>
<organism evidence="9 10">
    <name type="scientific">Qingshengfaniella alkalisoli</name>
    <dbReference type="NCBI Taxonomy" id="2599296"/>
    <lineage>
        <taxon>Bacteria</taxon>
        <taxon>Pseudomonadati</taxon>
        <taxon>Pseudomonadota</taxon>
        <taxon>Alphaproteobacteria</taxon>
        <taxon>Rhodobacterales</taxon>
        <taxon>Paracoccaceae</taxon>
        <taxon>Qingshengfaniella</taxon>
    </lineage>
</organism>
<dbReference type="KEGG" id="lit:FPZ52_12805"/>
<dbReference type="EC" id="2.7.13.3" evidence="2"/>
<dbReference type="AlphaFoldDB" id="A0A5B8IXV5"/>
<keyword evidence="10" id="KW-1185">Reference proteome</keyword>
<proteinExistence type="predicted"/>
<dbReference type="Gene3D" id="3.40.50.2300">
    <property type="match status" value="1"/>
</dbReference>
<accession>A0A5B8IXV5</accession>
<dbReference type="InterPro" id="IPR001789">
    <property type="entry name" value="Sig_transdc_resp-reg_receiver"/>
</dbReference>
<evidence type="ECO:0000259" key="8">
    <source>
        <dbReference type="PROSITE" id="PS50110"/>
    </source>
</evidence>
<reference evidence="9 10" key="1">
    <citation type="submission" date="2019-07" db="EMBL/GenBank/DDBJ databases">
        <title>Litoreibacter alkalisoli sp. nov., isolated from saline-alkaline soil.</title>
        <authorList>
            <person name="Wang S."/>
            <person name="Xu L."/>
            <person name="Xing Y.-T."/>
            <person name="Sun J.-Q."/>
        </authorList>
    </citation>
    <scope>NUCLEOTIDE SEQUENCE [LARGE SCALE GENOMIC DNA]</scope>
    <source>
        <strain evidence="9 10">LN3S51</strain>
        <plasmid evidence="9 10">unnamed1</plasmid>
    </source>
</reference>
<evidence type="ECO:0000256" key="5">
    <source>
        <dbReference type="PROSITE-ProRule" id="PRU00169"/>
    </source>
</evidence>
<dbReference type="InterPro" id="IPR005467">
    <property type="entry name" value="His_kinase_dom"/>
</dbReference>
<dbReference type="GO" id="GO:0000155">
    <property type="term" value="F:phosphorelay sensor kinase activity"/>
    <property type="evidence" value="ECO:0007669"/>
    <property type="project" value="InterPro"/>
</dbReference>
<feature type="domain" description="Histidine kinase" evidence="7">
    <location>
        <begin position="138"/>
        <end position="388"/>
    </location>
</feature>
<dbReference type="EMBL" id="CP042262">
    <property type="protein sequence ID" value="QDY70574.1"/>
    <property type="molecule type" value="Genomic_DNA"/>
</dbReference>
<feature type="modified residue" description="4-aspartylphosphate" evidence="5">
    <location>
        <position position="463"/>
    </location>
</feature>
<dbReference type="SMART" id="SM00388">
    <property type="entry name" value="HisKA"/>
    <property type="match status" value="1"/>
</dbReference>
<dbReference type="InterPro" id="IPR011006">
    <property type="entry name" value="CheY-like_superfamily"/>
</dbReference>
<dbReference type="Gene3D" id="1.10.287.130">
    <property type="match status" value="1"/>
</dbReference>
<dbReference type="InterPro" id="IPR003594">
    <property type="entry name" value="HATPase_dom"/>
</dbReference>
<protein>
    <recommendedName>
        <fullName evidence="2">histidine kinase</fullName>
        <ecNumber evidence="2">2.7.13.3</ecNumber>
    </recommendedName>
</protein>
<dbReference type="OrthoDB" id="5292887at2"/>
<dbReference type="SUPFAM" id="SSF55874">
    <property type="entry name" value="ATPase domain of HSP90 chaperone/DNA topoisomerase II/histidine kinase"/>
    <property type="match status" value="1"/>
</dbReference>
<dbReference type="SUPFAM" id="SSF47384">
    <property type="entry name" value="Homodimeric domain of signal transducing histidine kinase"/>
    <property type="match status" value="1"/>
</dbReference>
<keyword evidence="9" id="KW-0614">Plasmid</keyword>
<evidence type="ECO:0000256" key="1">
    <source>
        <dbReference type="ARBA" id="ARBA00000085"/>
    </source>
</evidence>
<dbReference type="Pfam" id="PF00072">
    <property type="entry name" value="Response_reg"/>
    <property type="match status" value="1"/>
</dbReference>
<dbReference type="Gene3D" id="3.30.565.10">
    <property type="entry name" value="Histidine kinase-like ATPase, C-terminal domain"/>
    <property type="match status" value="1"/>
</dbReference>
<dbReference type="Pfam" id="PF02518">
    <property type="entry name" value="HATPase_c"/>
    <property type="match status" value="1"/>
</dbReference>
<dbReference type="PANTHER" id="PTHR45339">
    <property type="entry name" value="HYBRID SIGNAL TRANSDUCTION HISTIDINE KINASE J"/>
    <property type="match status" value="1"/>
</dbReference>
<name>A0A5B8IXV5_9RHOB</name>
<keyword evidence="4" id="KW-0902">Two-component regulatory system</keyword>
<dbReference type="InterPro" id="IPR036890">
    <property type="entry name" value="HATPase_C_sf"/>
</dbReference>
<feature type="region of interest" description="Disordered" evidence="6">
    <location>
        <begin position="317"/>
        <end position="338"/>
    </location>
</feature>
<evidence type="ECO:0000256" key="3">
    <source>
        <dbReference type="ARBA" id="ARBA00022553"/>
    </source>
</evidence>
<dbReference type="SMART" id="SM00448">
    <property type="entry name" value="REC"/>
    <property type="match status" value="1"/>
</dbReference>
<feature type="domain" description="Response regulatory" evidence="8">
    <location>
        <begin position="412"/>
        <end position="534"/>
    </location>
</feature>
<dbReference type="InterPro" id="IPR003661">
    <property type="entry name" value="HisK_dim/P_dom"/>
</dbReference>
<geneLocation type="plasmid" evidence="9 10">
    <name>unnamed1</name>
</geneLocation>
<keyword evidence="3 5" id="KW-0597">Phosphoprotein</keyword>
<gene>
    <name evidence="9" type="ORF">FPZ52_12805</name>
</gene>
<dbReference type="InterPro" id="IPR036097">
    <property type="entry name" value="HisK_dim/P_sf"/>
</dbReference>
<dbReference type="RefSeq" id="WP_146365992.1">
    <property type="nucleotide sequence ID" value="NZ_CP042262.1"/>
</dbReference>
<sequence length="663" mass="71326">MAAGSQEEIRDTTVTGVAQMRASTRPVLQAIAKLIATDRRPSVLATTSGEVLLANSSANRIGFGQDSLVEKLDWVSVRDRAKRAGVAQVSTVVGSLKLEGELVQLSLGPVDGFLLRLSESESEVSWLRNRARSATLLRVAHDLRTPIQSLVAVAESALGENQKDVQRADVQRTKLRRAADLALDHISNVLSVIRGEQGVSGLLPDEDFSIVEELRSLLAMVEPIAESRGTKLVLTLEAPEYLRLHGPLRFVRALYQNMLDNAVKYGGSHVDVTLRCEPLPADAFEEELTDERWNVYLEVADRGGGLPKEQRARLEQLAGQPRQVAPADSQAPDGTRPSAGLNVLAHALRQLGGELEILDRDGVMGSQPGDTTDRERGTVLRVQFSLPAASAAGIEAEPQAILSETQPLKNRYVLLVEDSPASREWLSRILVTAGAQVKAAASGPEALKLLDDSWQDIEVVLTDVTLPQMSGIDLARRIRDGEPPLRGPWRGSVVGLTAHVDDRIRSACREAGMLRVLEKPIRPAQLCKALSEVLTTPETVPAKGKANGKGRVAGDPTAPIDQETVSDLIDQFGTEGAIGFMERARREALSVLEEIERDGVGPDTGRQLHAATGASGLTGLALIECRLRAVELVVEGGGHDLAPLLEALKTALSQTAEAIDALR</sequence>
<dbReference type="PANTHER" id="PTHR45339:SF1">
    <property type="entry name" value="HYBRID SIGNAL TRANSDUCTION HISTIDINE KINASE J"/>
    <property type="match status" value="1"/>
</dbReference>
<dbReference type="Proteomes" id="UP000318483">
    <property type="component" value="Plasmid unnamed1"/>
</dbReference>
<dbReference type="CDD" id="cd00082">
    <property type="entry name" value="HisKA"/>
    <property type="match status" value="1"/>
</dbReference>
<dbReference type="PROSITE" id="PS50110">
    <property type="entry name" value="RESPONSE_REGULATORY"/>
    <property type="match status" value="1"/>
</dbReference>
<evidence type="ECO:0000259" key="7">
    <source>
        <dbReference type="PROSITE" id="PS50109"/>
    </source>
</evidence>
<evidence type="ECO:0000313" key="9">
    <source>
        <dbReference type="EMBL" id="QDY70574.1"/>
    </source>
</evidence>
<dbReference type="SMART" id="SM00387">
    <property type="entry name" value="HATPase_c"/>
    <property type="match status" value="1"/>
</dbReference>